<sequence length="176" mass="19581">MQRVTLALTDEAAERFERFIRERGYTNRSEAFRDLLRQADAAERLKDEETPCAAVVSYVYNHHERQLAARMTEHQHEHGDVVHSVMHVHLNHEDCLEAIILFGTAKTVGDVANRILAEAGVRHGSVNAIPLEGAAGHKIPAVAAAEALLHAQAHAHGDAHDHDHAHPHEHGHDHQH</sequence>
<dbReference type="GO" id="GO:0010045">
    <property type="term" value="P:response to nickel cation"/>
    <property type="evidence" value="ECO:0007669"/>
    <property type="project" value="InterPro"/>
</dbReference>
<dbReference type="EMBL" id="AFBQ01000267">
    <property type="protein sequence ID" value="EHY30854.1"/>
    <property type="molecule type" value="Genomic_DNA"/>
</dbReference>
<keyword evidence="3 7" id="KW-0479">Metal-binding</keyword>
<comment type="caution">
    <text evidence="11">The sequence shown here is derived from an EMBL/GenBank/DDBJ whole genome shotgun (WGS) entry which is preliminary data.</text>
</comment>
<dbReference type="InterPro" id="IPR002145">
    <property type="entry name" value="CopG"/>
</dbReference>
<organism evidence="11 12">
    <name type="scientific">Sutterella parvirubra YIT 11816</name>
    <dbReference type="NCBI Taxonomy" id="762967"/>
    <lineage>
        <taxon>Bacteria</taxon>
        <taxon>Pseudomonadati</taxon>
        <taxon>Pseudomonadota</taxon>
        <taxon>Betaproteobacteria</taxon>
        <taxon>Burkholderiales</taxon>
        <taxon>Sutterellaceae</taxon>
        <taxon>Sutterella</taxon>
    </lineage>
</organism>
<dbReference type="PANTHER" id="PTHR34719">
    <property type="entry name" value="NICKEL-RESPONSIVE REGULATOR"/>
    <property type="match status" value="1"/>
</dbReference>
<dbReference type="RefSeq" id="WP_008542881.1">
    <property type="nucleotide sequence ID" value="NZ_JH604993.1"/>
</dbReference>
<evidence type="ECO:0000259" key="10">
    <source>
        <dbReference type="Pfam" id="PF08753"/>
    </source>
</evidence>
<evidence type="ECO:0000256" key="4">
    <source>
        <dbReference type="ARBA" id="ARBA00023015"/>
    </source>
</evidence>
<dbReference type="Pfam" id="PF08753">
    <property type="entry name" value="NikR_C"/>
    <property type="match status" value="1"/>
</dbReference>
<keyword evidence="4 7" id="KW-0805">Transcription regulation</keyword>
<dbReference type="InterPro" id="IPR050192">
    <property type="entry name" value="CopG/NikR_regulator"/>
</dbReference>
<evidence type="ECO:0000256" key="8">
    <source>
        <dbReference type="SAM" id="MobiDB-lite"/>
    </source>
</evidence>
<accession>H3KG96</accession>
<dbReference type="Gene3D" id="1.10.1220.10">
    <property type="entry name" value="Met repressor-like"/>
    <property type="match status" value="1"/>
</dbReference>
<evidence type="ECO:0000313" key="11">
    <source>
        <dbReference type="EMBL" id="EHY30854.1"/>
    </source>
</evidence>
<feature type="binding site" evidence="7">
    <location>
        <position position="89"/>
    </location>
    <ligand>
        <name>Ni(2+)</name>
        <dbReference type="ChEBI" id="CHEBI:49786"/>
    </ligand>
</feature>
<reference evidence="11 12" key="1">
    <citation type="submission" date="2011-11" db="EMBL/GenBank/DDBJ databases">
        <authorList>
            <person name="Weinstock G."/>
            <person name="Sodergren E."/>
            <person name="Clifton S."/>
            <person name="Fulton L."/>
            <person name="Fulton B."/>
            <person name="Courtney L."/>
            <person name="Fronick C."/>
            <person name="Harrison M."/>
            <person name="Strong C."/>
            <person name="Farmer C."/>
            <person name="Delahaunty K."/>
            <person name="Markovic C."/>
            <person name="Hall O."/>
            <person name="Minx P."/>
            <person name="Tomlinson C."/>
            <person name="Mitreva M."/>
            <person name="Hou S."/>
            <person name="Chen J."/>
            <person name="Wollam A."/>
            <person name="Pepin K.H."/>
            <person name="Johnson M."/>
            <person name="Bhonagiri V."/>
            <person name="Zhang X."/>
            <person name="Suruliraj S."/>
            <person name="Warren W."/>
            <person name="Chinwalla A."/>
            <person name="Mardis E.R."/>
            <person name="Wilson R.K."/>
        </authorList>
    </citation>
    <scope>NUCLEOTIDE SEQUENCE [LARGE SCALE GENOMIC DNA]</scope>
    <source>
        <strain evidence="11 12">YIT 11816</strain>
    </source>
</reference>
<protein>
    <recommendedName>
        <fullName evidence="7">Putative nickel-responsive regulator</fullName>
    </recommendedName>
</protein>
<feature type="domain" description="Ribbon-helix-helix protein CopG" evidence="9">
    <location>
        <begin position="3"/>
        <end position="39"/>
    </location>
</feature>
<dbReference type="SUPFAM" id="SSF47598">
    <property type="entry name" value="Ribbon-helix-helix"/>
    <property type="match status" value="1"/>
</dbReference>
<name>H3KG96_9BURK</name>
<keyword evidence="12" id="KW-1185">Reference proteome</keyword>
<dbReference type="GO" id="GO:0003677">
    <property type="term" value="F:DNA binding"/>
    <property type="evidence" value="ECO:0007669"/>
    <property type="project" value="UniProtKB-KW"/>
</dbReference>
<keyword evidence="2 7" id="KW-0533">Nickel</keyword>
<evidence type="ECO:0000313" key="12">
    <source>
        <dbReference type="Proteomes" id="UP000004956"/>
    </source>
</evidence>
<feature type="binding site" evidence="7">
    <location>
        <position position="76"/>
    </location>
    <ligand>
        <name>Ni(2+)</name>
        <dbReference type="ChEBI" id="CHEBI:49786"/>
    </ligand>
</feature>
<gene>
    <name evidence="11" type="ORF">HMPREF9440_01775</name>
</gene>
<dbReference type="InterPro" id="IPR027271">
    <property type="entry name" value="Acetolactate_synth/TF_NikR_C"/>
</dbReference>
<evidence type="ECO:0000256" key="2">
    <source>
        <dbReference type="ARBA" id="ARBA00022596"/>
    </source>
</evidence>
<evidence type="ECO:0000259" key="9">
    <source>
        <dbReference type="Pfam" id="PF01402"/>
    </source>
</evidence>
<dbReference type="CDD" id="cd22231">
    <property type="entry name" value="RHH_NikR_HicB-like"/>
    <property type="match status" value="1"/>
</dbReference>
<dbReference type="PATRIC" id="fig|762967.3.peg.1396"/>
<comment type="function">
    <text evidence="7">Transcriptional regulator.</text>
</comment>
<dbReference type="NCBIfam" id="NF003381">
    <property type="entry name" value="PRK04460.1"/>
    <property type="match status" value="1"/>
</dbReference>
<dbReference type="GO" id="GO:0016151">
    <property type="term" value="F:nickel cation binding"/>
    <property type="evidence" value="ECO:0007669"/>
    <property type="project" value="UniProtKB-UniRule"/>
</dbReference>
<dbReference type="HAMAP" id="MF_00476">
    <property type="entry name" value="NikR"/>
    <property type="match status" value="1"/>
</dbReference>
<evidence type="ECO:0000256" key="6">
    <source>
        <dbReference type="ARBA" id="ARBA00023163"/>
    </source>
</evidence>
<comment type="similarity">
    <text evidence="1 7">Belongs to the transcriptional regulatory CopG/NikR family.</text>
</comment>
<evidence type="ECO:0000256" key="7">
    <source>
        <dbReference type="HAMAP-Rule" id="MF_00476"/>
    </source>
</evidence>
<dbReference type="HOGENOM" id="CLU_113319_1_4_4"/>
<dbReference type="InterPro" id="IPR010985">
    <property type="entry name" value="Ribbon_hlx_hlx"/>
</dbReference>
<evidence type="ECO:0000256" key="5">
    <source>
        <dbReference type="ARBA" id="ARBA00023125"/>
    </source>
</evidence>
<evidence type="ECO:0000256" key="1">
    <source>
        <dbReference type="ARBA" id="ARBA00008478"/>
    </source>
</evidence>
<feature type="compositionally biased region" description="Basic and acidic residues" evidence="8">
    <location>
        <begin position="155"/>
        <end position="176"/>
    </location>
</feature>
<dbReference type="InterPro" id="IPR014864">
    <property type="entry name" value="TF_NikR_Ni-bd_C"/>
</dbReference>
<dbReference type="STRING" id="762967.HMPREF9440_01775"/>
<dbReference type="InterPro" id="IPR013321">
    <property type="entry name" value="Arc_rbn_hlx_hlx"/>
</dbReference>
<feature type="binding site" evidence="7">
    <location>
        <position position="87"/>
    </location>
    <ligand>
        <name>Ni(2+)</name>
        <dbReference type="ChEBI" id="CHEBI:49786"/>
    </ligand>
</feature>
<feature type="region of interest" description="Disordered" evidence="8">
    <location>
        <begin position="153"/>
        <end position="176"/>
    </location>
</feature>
<feature type="binding site" evidence="7">
    <location>
        <position position="95"/>
    </location>
    <ligand>
        <name>Ni(2+)</name>
        <dbReference type="ChEBI" id="CHEBI:49786"/>
    </ligand>
</feature>
<evidence type="ECO:0000256" key="3">
    <source>
        <dbReference type="ARBA" id="ARBA00022723"/>
    </source>
</evidence>
<dbReference type="InterPro" id="IPR022988">
    <property type="entry name" value="Ni_resp_reg_NikR"/>
</dbReference>
<dbReference type="Pfam" id="PF01402">
    <property type="entry name" value="RHH_1"/>
    <property type="match status" value="1"/>
</dbReference>
<dbReference type="NCBIfam" id="NF002815">
    <property type="entry name" value="PRK02967.1"/>
    <property type="match status" value="1"/>
</dbReference>
<comment type="cofactor">
    <cofactor evidence="7">
        <name>Ni(2+)</name>
        <dbReference type="ChEBI" id="CHEBI:49786"/>
    </cofactor>
    <text evidence="7">Binds 1 nickel ion per subunit.</text>
</comment>
<dbReference type="Proteomes" id="UP000004956">
    <property type="component" value="Unassembled WGS sequence"/>
</dbReference>
<dbReference type="AlphaFoldDB" id="H3KG96"/>
<proteinExistence type="inferred from homology"/>
<dbReference type="SUPFAM" id="SSF55021">
    <property type="entry name" value="ACT-like"/>
    <property type="match status" value="1"/>
</dbReference>
<dbReference type="OrthoDB" id="9806294at2"/>
<feature type="domain" description="Transcription factor NikR nickel binding C-terminal" evidence="10">
    <location>
        <begin position="53"/>
        <end position="127"/>
    </location>
</feature>
<dbReference type="Gene3D" id="3.30.70.1150">
    <property type="entry name" value="ACT-like. Chain A, domain 2"/>
    <property type="match status" value="1"/>
</dbReference>
<keyword evidence="6 7" id="KW-0804">Transcription</keyword>
<dbReference type="GO" id="GO:0003700">
    <property type="term" value="F:DNA-binding transcription factor activity"/>
    <property type="evidence" value="ECO:0007669"/>
    <property type="project" value="UniProtKB-UniRule"/>
</dbReference>
<dbReference type="PANTHER" id="PTHR34719:SF2">
    <property type="entry name" value="NICKEL-RESPONSIVE REGULATOR"/>
    <property type="match status" value="1"/>
</dbReference>
<keyword evidence="5 7" id="KW-0238">DNA-binding</keyword>
<dbReference type="InterPro" id="IPR045865">
    <property type="entry name" value="ACT-like_dom_sf"/>
</dbReference>